<evidence type="ECO:0000313" key="2">
    <source>
        <dbReference type="Proteomes" id="UP000673691"/>
    </source>
</evidence>
<dbReference type="EMBL" id="JAEFCI010011573">
    <property type="protein sequence ID" value="KAG5456540.1"/>
    <property type="molecule type" value="Genomic_DNA"/>
</dbReference>
<accession>A0A8H7ZNY0</accession>
<feature type="non-terminal residue" evidence="1">
    <location>
        <position position="83"/>
    </location>
</feature>
<protein>
    <submittedName>
        <fullName evidence="1">Uncharacterized protein</fullName>
    </submittedName>
</protein>
<reference evidence="1 2" key="1">
    <citation type="journal article" name="Sci. Rep.">
        <title>Genome-scale phylogenetic analyses confirm Olpidium as the closest living zoosporic fungus to the non-flagellated, terrestrial fungi.</title>
        <authorList>
            <person name="Chang Y."/>
            <person name="Rochon D."/>
            <person name="Sekimoto S."/>
            <person name="Wang Y."/>
            <person name="Chovatia M."/>
            <person name="Sandor L."/>
            <person name="Salamov A."/>
            <person name="Grigoriev I.V."/>
            <person name="Stajich J.E."/>
            <person name="Spatafora J.W."/>
        </authorList>
    </citation>
    <scope>NUCLEOTIDE SEQUENCE [LARGE SCALE GENOMIC DNA]</scope>
    <source>
        <strain evidence="1">S191</strain>
    </source>
</reference>
<comment type="caution">
    <text evidence="1">The sequence shown here is derived from an EMBL/GenBank/DDBJ whole genome shotgun (WGS) entry which is preliminary data.</text>
</comment>
<name>A0A8H7ZNY0_9FUNG</name>
<keyword evidence="2" id="KW-1185">Reference proteome</keyword>
<proteinExistence type="predicted"/>
<evidence type="ECO:0000313" key="1">
    <source>
        <dbReference type="EMBL" id="KAG5456540.1"/>
    </source>
</evidence>
<gene>
    <name evidence="1" type="ORF">BJ554DRAFT_3694</name>
</gene>
<organism evidence="1 2">
    <name type="scientific">Olpidium bornovanus</name>
    <dbReference type="NCBI Taxonomy" id="278681"/>
    <lineage>
        <taxon>Eukaryota</taxon>
        <taxon>Fungi</taxon>
        <taxon>Fungi incertae sedis</taxon>
        <taxon>Olpidiomycota</taxon>
        <taxon>Olpidiomycotina</taxon>
        <taxon>Olpidiomycetes</taxon>
        <taxon>Olpidiales</taxon>
        <taxon>Olpidiaceae</taxon>
        <taxon>Olpidium</taxon>
    </lineage>
</organism>
<dbReference type="AlphaFoldDB" id="A0A8H7ZNY0"/>
<dbReference type="Proteomes" id="UP000673691">
    <property type="component" value="Unassembled WGS sequence"/>
</dbReference>
<sequence length="83" mass="8563">MDQGALGPGAHDGNGVCCALAQAGSVRLIAGSSSLLVIRLCHNLYGSSGLHPAFPSPCPTHFFRASLPASKQPSVLGVYFPER</sequence>